<dbReference type="PANTHER" id="PTHR43298:SF2">
    <property type="entry name" value="FMN_FAD EXPORTER YEEO-RELATED"/>
    <property type="match status" value="1"/>
</dbReference>
<evidence type="ECO:0000256" key="5">
    <source>
        <dbReference type="ARBA" id="ARBA00022692"/>
    </source>
</evidence>
<reference evidence="11 12" key="1">
    <citation type="journal article" date="2016" name="Syst. Appl. Microbiol.">
        <title>Pararhizobium polonicum sp. nov. isolated from tumors on stone fruit rootstocks.</title>
        <authorList>
            <person name="Pulawska J."/>
            <person name="Kuzmanovic N."/>
            <person name="Willems A."/>
            <person name="Pothier J.F."/>
        </authorList>
    </citation>
    <scope>NUCLEOTIDE SEQUENCE [LARGE SCALE GENOMIC DNA]</scope>
    <source>
        <strain evidence="11 12">F5.1</strain>
    </source>
</reference>
<evidence type="ECO:0000256" key="7">
    <source>
        <dbReference type="ARBA" id="ARBA00023065"/>
    </source>
</evidence>
<sequence>MLTSTPDQAAGRTDNSWWAHYRASIVLGVPFVGAQLAQFAIHATDVLMVGRLGTSELAAMVLAAQMFFTLFIFGSGFANAVVPIVAQAQGRGDRVAVRRAVRMGMWAVLGYGVLTMPVLWEAETVLRMLGQQPDVAALAGSYLRVALWCMFPALLFMVLRGFLSSLERAGIILYVTIIVLLSNAALCYVFIYGHFGAPALGIVGAAISALVVNTLSFVLLYAYIQYQPQTRSYEIFVRFWRPDWPVLKEVVKLGLPIAVTILAEVSLFTVASLLMGMIGTVELAAHGIALQFASIAFMVPLGLAQVATVRIGLAHGRRDAEGIKRAAIAVLVIGCGFALIGSAVFALFSHELAAMYLDTRRPDAAQVLAYAGPLIVIAGAFQLVDGVQALAAGMLRGLKDTTVPMVLALVSYWAIGFVAAYLLAFHAGLGGIGVWYGFVIGLAAASISLTWRFFRFLSQERKLLALPV</sequence>
<feature type="transmembrane region" description="Helical" evidence="10">
    <location>
        <begin position="199"/>
        <end position="224"/>
    </location>
</feature>
<dbReference type="Proteomes" id="UP000093111">
    <property type="component" value="Unassembled WGS sequence"/>
</dbReference>
<feature type="transmembrane region" description="Helical" evidence="10">
    <location>
        <begin position="21"/>
        <end position="41"/>
    </location>
</feature>
<keyword evidence="2" id="KW-0813">Transport</keyword>
<keyword evidence="8 10" id="KW-0472">Membrane</keyword>
<feature type="transmembrane region" description="Helical" evidence="10">
    <location>
        <begin position="433"/>
        <end position="454"/>
    </location>
</feature>
<feature type="transmembrane region" description="Helical" evidence="10">
    <location>
        <begin position="403"/>
        <end position="427"/>
    </location>
</feature>
<dbReference type="PANTHER" id="PTHR43298">
    <property type="entry name" value="MULTIDRUG RESISTANCE PROTEIN NORM-RELATED"/>
    <property type="match status" value="1"/>
</dbReference>
<dbReference type="AlphaFoldDB" id="A0A1C7NW88"/>
<dbReference type="CDD" id="cd13131">
    <property type="entry name" value="MATE_NorM_like"/>
    <property type="match status" value="1"/>
</dbReference>
<keyword evidence="3" id="KW-0050">Antiport</keyword>
<evidence type="ECO:0000256" key="1">
    <source>
        <dbReference type="ARBA" id="ARBA00004429"/>
    </source>
</evidence>
<feature type="transmembrane region" description="Helical" evidence="10">
    <location>
        <begin position="253"/>
        <end position="278"/>
    </location>
</feature>
<accession>A0A1C7NW88</accession>
<feature type="transmembrane region" description="Helical" evidence="10">
    <location>
        <begin position="284"/>
        <end position="306"/>
    </location>
</feature>
<evidence type="ECO:0000313" key="12">
    <source>
        <dbReference type="Proteomes" id="UP000093111"/>
    </source>
</evidence>
<dbReference type="EMBL" id="LGLV01000015">
    <property type="protein sequence ID" value="OBZ93307.1"/>
    <property type="molecule type" value="Genomic_DNA"/>
</dbReference>
<evidence type="ECO:0000313" key="11">
    <source>
        <dbReference type="EMBL" id="OBZ93307.1"/>
    </source>
</evidence>
<keyword evidence="12" id="KW-1185">Reference proteome</keyword>
<dbReference type="OrthoDB" id="9780160at2"/>
<dbReference type="GO" id="GO:0042910">
    <property type="term" value="F:xenobiotic transmembrane transporter activity"/>
    <property type="evidence" value="ECO:0007669"/>
    <property type="project" value="InterPro"/>
</dbReference>
<evidence type="ECO:0000256" key="3">
    <source>
        <dbReference type="ARBA" id="ARBA00022449"/>
    </source>
</evidence>
<feature type="transmembrane region" description="Helical" evidence="10">
    <location>
        <begin position="103"/>
        <end position="120"/>
    </location>
</feature>
<feature type="transmembrane region" description="Helical" evidence="10">
    <location>
        <begin position="368"/>
        <end position="391"/>
    </location>
</feature>
<organism evidence="11 12">
    <name type="scientific">Pararhizobium polonicum</name>
    <dbReference type="NCBI Taxonomy" id="1612624"/>
    <lineage>
        <taxon>Bacteria</taxon>
        <taxon>Pseudomonadati</taxon>
        <taxon>Pseudomonadota</taxon>
        <taxon>Alphaproteobacteria</taxon>
        <taxon>Hyphomicrobiales</taxon>
        <taxon>Rhizobiaceae</taxon>
        <taxon>Rhizobium/Agrobacterium group</taxon>
        <taxon>Pararhizobium</taxon>
    </lineage>
</organism>
<dbReference type="PATRIC" id="fig|1612624.7.peg.2271"/>
<gene>
    <name evidence="11" type="ORF">ADU59_22955</name>
</gene>
<protein>
    <recommendedName>
        <fullName evidence="9">Multidrug-efflux transporter</fullName>
    </recommendedName>
</protein>
<evidence type="ECO:0000256" key="9">
    <source>
        <dbReference type="ARBA" id="ARBA00031636"/>
    </source>
</evidence>
<evidence type="ECO:0000256" key="2">
    <source>
        <dbReference type="ARBA" id="ARBA00022448"/>
    </source>
</evidence>
<feature type="transmembrane region" description="Helical" evidence="10">
    <location>
        <begin position="61"/>
        <end position="82"/>
    </location>
</feature>
<evidence type="ECO:0000256" key="10">
    <source>
        <dbReference type="SAM" id="Phobius"/>
    </source>
</evidence>
<evidence type="ECO:0000256" key="8">
    <source>
        <dbReference type="ARBA" id="ARBA00023136"/>
    </source>
</evidence>
<feature type="transmembrane region" description="Helical" evidence="10">
    <location>
        <begin position="171"/>
        <end position="193"/>
    </location>
</feature>
<evidence type="ECO:0000256" key="6">
    <source>
        <dbReference type="ARBA" id="ARBA00022989"/>
    </source>
</evidence>
<dbReference type="GO" id="GO:0006811">
    <property type="term" value="P:monoatomic ion transport"/>
    <property type="evidence" value="ECO:0007669"/>
    <property type="project" value="UniProtKB-KW"/>
</dbReference>
<keyword evidence="4" id="KW-1003">Cell membrane</keyword>
<proteinExistence type="predicted"/>
<dbReference type="STRING" id="1612624.ADU59_22955"/>
<dbReference type="GO" id="GO:0005886">
    <property type="term" value="C:plasma membrane"/>
    <property type="evidence" value="ECO:0007669"/>
    <property type="project" value="UniProtKB-SubCell"/>
</dbReference>
<keyword evidence="7" id="KW-0406">Ion transport</keyword>
<dbReference type="InterPro" id="IPR050222">
    <property type="entry name" value="MATE_MdtK"/>
</dbReference>
<keyword evidence="6 10" id="KW-1133">Transmembrane helix</keyword>
<dbReference type="InterPro" id="IPR048279">
    <property type="entry name" value="MdtK-like"/>
</dbReference>
<feature type="transmembrane region" description="Helical" evidence="10">
    <location>
        <begin position="140"/>
        <end position="159"/>
    </location>
</feature>
<dbReference type="GO" id="GO:0015297">
    <property type="term" value="F:antiporter activity"/>
    <property type="evidence" value="ECO:0007669"/>
    <property type="project" value="UniProtKB-KW"/>
</dbReference>
<dbReference type="PIRSF" id="PIRSF006603">
    <property type="entry name" value="DinF"/>
    <property type="match status" value="1"/>
</dbReference>
<dbReference type="Pfam" id="PF01554">
    <property type="entry name" value="MatE"/>
    <property type="match status" value="2"/>
</dbReference>
<name>A0A1C7NW88_9HYPH</name>
<evidence type="ECO:0000256" key="4">
    <source>
        <dbReference type="ARBA" id="ARBA00022475"/>
    </source>
</evidence>
<dbReference type="InterPro" id="IPR002528">
    <property type="entry name" value="MATE_fam"/>
</dbReference>
<feature type="transmembrane region" description="Helical" evidence="10">
    <location>
        <begin position="326"/>
        <end position="348"/>
    </location>
</feature>
<keyword evidence="5 10" id="KW-0812">Transmembrane</keyword>
<comment type="subcellular location">
    <subcellularLocation>
        <location evidence="1">Cell inner membrane</location>
        <topology evidence="1">Multi-pass membrane protein</topology>
    </subcellularLocation>
</comment>
<dbReference type="NCBIfam" id="TIGR00797">
    <property type="entry name" value="matE"/>
    <property type="match status" value="1"/>
</dbReference>
<comment type="caution">
    <text evidence="11">The sequence shown here is derived from an EMBL/GenBank/DDBJ whole genome shotgun (WGS) entry which is preliminary data.</text>
</comment>
<dbReference type="RefSeq" id="WP_068956896.1">
    <property type="nucleotide sequence ID" value="NZ_LGLV01000015.1"/>
</dbReference>